<dbReference type="SUPFAM" id="SSF161098">
    <property type="entry name" value="MetI-like"/>
    <property type="match status" value="1"/>
</dbReference>
<organism evidence="9 10">
    <name type="scientific">Paenibacillus ferrarius</name>
    <dbReference type="NCBI Taxonomy" id="1469647"/>
    <lineage>
        <taxon>Bacteria</taxon>
        <taxon>Bacillati</taxon>
        <taxon>Bacillota</taxon>
        <taxon>Bacilli</taxon>
        <taxon>Bacillales</taxon>
        <taxon>Paenibacillaceae</taxon>
        <taxon>Paenibacillus</taxon>
    </lineage>
</organism>
<keyword evidence="6 7" id="KW-0472">Membrane</keyword>
<dbReference type="CDD" id="cd06261">
    <property type="entry name" value="TM_PBP2"/>
    <property type="match status" value="1"/>
</dbReference>
<dbReference type="Proteomes" id="UP000190626">
    <property type="component" value="Unassembled WGS sequence"/>
</dbReference>
<keyword evidence="2 7" id="KW-0813">Transport</keyword>
<evidence type="ECO:0000256" key="5">
    <source>
        <dbReference type="ARBA" id="ARBA00022989"/>
    </source>
</evidence>
<dbReference type="PANTHER" id="PTHR30193">
    <property type="entry name" value="ABC TRANSPORTER PERMEASE PROTEIN"/>
    <property type="match status" value="1"/>
</dbReference>
<keyword evidence="5 7" id="KW-1133">Transmembrane helix</keyword>
<evidence type="ECO:0000256" key="6">
    <source>
        <dbReference type="ARBA" id="ARBA00023136"/>
    </source>
</evidence>
<dbReference type="RefSeq" id="WP_079412659.1">
    <property type="nucleotide sequence ID" value="NZ_MBTG01000011.1"/>
</dbReference>
<dbReference type="Pfam" id="PF00528">
    <property type="entry name" value="BPD_transp_1"/>
    <property type="match status" value="1"/>
</dbReference>
<name>A0A1V4HLB3_9BACL</name>
<feature type="transmembrane region" description="Helical" evidence="7">
    <location>
        <begin position="67"/>
        <end position="92"/>
    </location>
</feature>
<accession>A0A1V4HLB3</accession>
<dbReference type="GO" id="GO:0055085">
    <property type="term" value="P:transmembrane transport"/>
    <property type="evidence" value="ECO:0007669"/>
    <property type="project" value="InterPro"/>
</dbReference>
<feature type="domain" description="ABC transmembrane type-1" evidence="8">
    <location>
        <begin position="67"/>
        <end position="279"/>
    </location>
</feature>
<dbReference type="GO" id="GO:0005886">
    <property type="term" value="C:plasma membrane"/>
    <property type="evidence" value="ECO:0007669"/>
    <property type="project" value="UniProtKB-SubCell"/>
</dbReference>
<dbReference type="STRING" id="1469647.BC351_24885"/>
<feature type="transmembrane region" description="Helical" evidence="7">
    <location>
        <begin position="12"/>
        <end position="33"/>
    </location>
</feature>
<keyword evidence="3" id="KW-1003">Cell membrane</keyword>
<evidence type="ECO:0000256" key="4">
    <source>
        <dbReference type="ARBA" id="ARBA00022692"/>
    </source>
</evidence>
<evidence type="ECO:0000259" key="8">
    <source>
        <dbReference type="PROSITE" id="PS50928"/>
    </source>
</evidence>
<dbReference type="PROSITE" id="PS50928">
    <property type="entry name" value="ABC_TM1"/>
    <property type="match status" value="1"/>
</dbReference>
<keyword evidence="10" id="KW-1185">Reference proteome</keyword>
<evidence type="ECO:0000256" key="3">
    <source>
        <dbReference type="ARBA" id="ARBA00022475"/>
    </source>
</evidence>
<comment type="similarity">
    <text evidence="7">Belongs to the binding-protein-dependent transport system permease family.</text>
</comment>
<feature type="transmembrane region" description="Helical" evidence="7">
    <location>
        <begin position="201"/>
        <end position="221"/>
    </location>
</feature>
<evidence type="ECO:0000256" key="1">
    <source>
        <dbReference type="ARBA" id="ARBA00004651"/>
    </source>
</evidence>
<protein>
    <submittedName>
        <fullName evidence="9">ABC transporter permease</fullName>
    </submittedName>
</protein>
<comment type="subcellular location">
    <subcellularLocation>
        <location evidence="1 7">Cell membrane</location>
        <topology evidence="1 7">Multi-pass membrane protein</topology>
    </subcellularLocation>
</comment>
<feature type="transmembrane region" description="Helical" evidence="7">
    <location>
        <begin position="260"/>
        <end position="279"/>
    </location>
</feature>
<evidence type="ECO:0000313" key="9">
    <source>
        <dbReference type="EMBL" id="OPH58175.1"/>
    </source>
</evidence>
<evidence type="ECO:0000313" key="10">
    <source>
        <dbReference type="Proteomes" id="UP000190626"/>
    </source>
</evidence>
<dbReference type="Gene3D" id="1.10.3720.10">
    <property type="entry name" value="MetI-like"/>
    <property type="match status" value="1"/>
</dbReference>
<dbReference type="OrthoDB" id="5174895at2"/>
<dbReference type="PANTHER" id="PTHR30193:SF37">
    <property type="entry name" value="INNER MEMBRANE ABC TRANSPORTER PERMEASE PROTEIN YCJO"/>
    <property type="match status" value="1"/>
</dbReference>
<evidence type="ECO:0000256" key="7">
    <source>
        <dbReference type="RuleBase" id="RU363032"/>
    </source>
</evidence>
<dbReference type="InterPro" id="IPR051393">
    <property type="entry name" value="ABC_transporter_permease"/>
</dbReference>
<dbReference type="EMBL" id="MBTG01000011">
    <property type="protein sequence ID" value="OPH58175.1"/>
    <property type="molecule type" value="Genomic_DNA"/>
</dbReference>
<comment type="caution">
    <text evidence="9">The sequence shown here is derived from an EMBL/GenBank/DDBJ whole genome shotgun (WGS) entry which is preliminary data.</text>
</comment>
<proteinExistence type="inferred from homology"/>
<gene>
    <name evidence="9" type="ORF">BC351_24885</name>
</gene>
<dbReference type="InterPro" id="IPR035906">
    <property type="entry name" value="MetI-like_sf"/>
</dbReference>
<reference evidence="10" key="1">
    <citation type="submission" date="2016-07" db="EMBL/GenBank/DDBJ databases">
        <authorList>
            <person name="Florea S."/>
            <person name="Webb J.S."/>
            <person name="Jaromczyk J."/>
            <person name="Schardl C.L."/>
        </authorList>
    </citation>
    <scope>NUCLEOTIDE SEQUENCE [LARGE SCALE GENOMIC DNA]</scope>
    <source>
        <strain evidence="10">CY1</strain>
    </source>
</reference>
<dbReference type="AlphaFoldDB" id="A0A1V4HLB3"/>
<dbReference type="InterPro" id="IPR000515">
    <property type="entry name" value="MetI-like"/>
</dbReference>
<keyword evidence="4 7" id="KW-0812">Transmembrane</keyword>
<evidence type="ECO:0000256" key="2">
    <source>
        <dbReference type="ARBA" id="ARBA00022448"/>
    </source>
</evidence>
<feature type="transmembrane region" description="Helical" evidence="7">
    <location>
        <begin position="104"/>
        <end position="125"/>
    </location>
</feature>
<sequence>MHMNKLYSRLFVIPAIVLYTLFFIIPVAGGLYYSLTDWNMMRPDIQFVGLDNYKEIFSSTGPYMKSILHTFSFTFFTVIFKVLIGLFLAILLNEGLKTRNLLRMVFFVPYTLSPLIIGIIFVSILGPHGPINVILEFVGLGDFTRSWLTDKSVVLSSTMGVEVWRMVGWNMVILLAGLQTISKSYYEAASLDGANKWQQFISITLPFLTPALTIAIILNTIHGLRVFEIIYALTNGGPGNLTEVINTQIFKEFSFGRYGMSNALGIIAFLITLIIAFIMKRVVADEEADA</sequence>